<name>A0ABY7NMC9_9SPHN</name>
<keyword evidence="1" id="KW-0282">Flagellum</keyword>
<keyword evidence="2" id="KW-1185">Reference proteome</keyword>
<dbReference type="Proteomes" id="UP001210865">
    <property type="component" value="Chromosome"/>
</dbReference>
<protein>
    <submittedName>
        <fullName evidence="1">Flagellar motor protein</fullName>
    </submittedName>
</protein>
<organism evidence="1 2">
    <name type="scientific">Sphingomonas abietis</name>
    <dbReference type="NCBI Taxonomy" id="3012344"/>
    <lineage>
        <taxon>Bacteria</taxon>
        <taxon>Pseudomonadati</taxon>
        <taxon>Pseudomonadota</taxon>
        <taxon>Alphaproteobacteria</taxon>
        <taxon>Sphingomonadales</taxon>
        <taxon>Sphingomonadaceae</taxon>
        <taxon>Sphingomonas</taxon>
    </lineage>
</organism>
<sequence>MRLPALSLGTPGASGAGMNGGGARSRWALSFADLCLVLLGFLLLLQAQRGDPQALNAGIRAAFGAPAPTSLNEVAAGLFEPGEAILLAPARARFIALGRQAAGQGGLVHIESVGTDAAVLRFDAWELAAARTAAIARAVAEGGLDPRHIDLSIDGTGPAAKQAGQHVRVTLTAGGR</sequence>
<accession>A0ABY7NMC9</accession>
<evidence type="ECO:0000313" key="2">
    <source>
        <dbReference type="Proteomes" id="UP001210865"/>
    </source>
</evidence>
<keyword evidence="1" id="KW-0969">Cilium</keyword>
<dbReference type="EMBL" id="CP115174">
    <property type="protein sequence ID" value="WBO22130.1"/>
    <property type="molecule type" value="Genomic_DNA"/>
</dbReference>
<evidence type="ECO:0000313" key="1">
    <source>
        <dbReference type="EMBL" id="WBO22130.1"/>
    </source>
</evidence>
<gene>
    <name evidence="1" type="ORF">PBT88_18555</name>
</gene>
<reference evidence="1 2" key="1">
    <citation type="submission" date="2022-12" db="EMBL/GenBank/DDBJ databases">
        <title>Sphingomonas abieness sp. nov., an endophytic bacterium isolated from Abies koreana.</title>
        <authorList>
            <person name="Jiang L."/>
            <person name="Lee J."/>
        </authorList>
    </citation>
    <scope>NUCLEOTIDE SEQUENCE [LARGE SCALE GENOMIC DNA]</scope>
    <source>
        <strain evidence="2">PAMB 00755</strain>
    </source>
</reference>
<dbReference type="RefSeq" id="WP_270076778.1">
    <property type="nucleotide sequence ID" value="NZ_CP115174.1"/>
</dbReference>
<proteinExistence type="predicted"/>
<keyword evidence="1" id="KW-0966">Cell projection</keyword>